<reference evidence="1 2" key="1">
    <citation type="submission" date="2016-09" db="EMBL/GenBank/DDBJ databases">
        <authorList>
            <person name="Capua I."/>
            <person name="De Benedictis P."/>
            <person name="Joannis T."/>
            <person name="Lombin L.H."/>
            <person name="Cattoli G."/>
        </authorList>
    </citation>
    <scope>NUCLEOTIDE SEQUENCE [LARGE SCALE GENOMIC DNA]</scope>
    <source>
        <strain evidence="1 2">LMG 25899</strain>
    </source>
</reference>
<comment type="caution">
    <text evidence="1">The sequence shown here is derived from an EMBL/GenBank/DDBJ whole genome shotgun (WGS) entry which is preliminary data.</text>
</comment>
<name>A0A1E5KX18_9ENTE</name>
<keyword evidence="2" id="KW-1185">Reference proteome</keyword>
<dbReference type="Gene3D" id="2.60.40.3600">
    <property type="match status" value="1"/>
</dbReference>
<evidence type="ECO:0000313" key="1">
    <source>
        <dbReference type="EMBL" id="OEH82403.1"/>
    </source>
</evidence>
<organism evidence="1 2">
    <name type="scientific">Enterococcus rivorum</name>
    <dbReference type="NCBI Taxonomy" id="762845"/>
    <lineage>
        <taxon>Bacteria</taxon>
        <taxon>Bacillati</taxon>
        <taxon>Bacillota</taxon>
        <taxon>Bacilli</taxon>
        <taxon>Lactobacillales</taxon>
        <taxon>Enterococcaceae</taxon>
        <taxon>Enterococcus</taxon>
    </lineage>
</organism>
<dbReference type="Proteomes" id="UP000095256">
    <property type="component" value="Unassembled WGS sequence"/>
</dbReference>
<accession>A0A1E5KX18</accession>
<dbReference type="EMBL" id="MIEK01000023">
    <property type="protein sequence ID" value="OEH82403.1"/>
    <property type="molecule type" value="Genomic_DNA"/>
</dbReference>
<dbReference type="AlphaFoldDB" id="A0A1E5KX18"/>
<gene>
    <name evidence="1" type="ORF">BCR26_02935</name>
</gene>
<protein>
    <submittedName>
        <fullName evidence="1">Uncharacterized protein</fullName>
    </submittedName>
</protein>
<dbReference type="OrthoDB" id="2196072at2"/>
<proteinExistence type="predicted"/>
<dbReference type="STRING" id="762845.BCR26_02935"/>
<evidence type="ECO:0000313" key="2">
    <source>
        <dbReference type="Proteomes" id="UP000095256"/>
    </source>
</evidence>
<sequence>MNTKKIMSVLNPKSLLLFVFLLGTLMFSLLSLSMAVVQASADSPTLALKVENKNEKFNVVVTDSLEGLVPKELPNQLEIALEIKGLEAYNQAEFLENLKIMKGNEELSFKKKGISKKFNEENPQQLLIQLSKEVVTKLIKEGTTSLTFKTQFTLNKDDKALLESLNGDKITFNFLASSNLDEENVEKTCDLAIALPTGKAIPQTVMEGSSSDSLVAADLVKELKPAFDFDQVEVVGIEEQQSFDKAGEATVPVTIKSRETNLTNKIEVPITVRQNAPVPFKPNPKAVVDRPFLKDPLTTFVDKFGKKVEGKEVDENLLKNIVVLAYLGSDWKKDVILSIAAENGGQEKKWNGTMKKLYENDYLIVDKVAYKNGQYLKAKIQVVLTDRGKGSVILASEQKSSLIFRTGTGTSYHYPFKLEIEILDKDRQPFPATNVLLASGLNGPRDYNEITHQLENLQNVLVPAGNPLYTNTSLRTRTDKTYNLKYYDTLEDLAFNLLYSKTQTLSMGVAEMLLQQREFRMLYNKSQIYIPIPYDPPAIEGHEDKTTGKIKGSVMQFLPIQPLPEHYSDLEYTITSDYFANTLTAGNTVVKVTSTTDNKDYTSKVSTSFVESPGSPGRIKVKLTKETLQEIAKGSGNTVLDIAVDAQLTSDKKLMDVYNATTQEFKIPIAVENQKQEKDEDVATVHMLAPKGLGVSDLKVERGRSTDDYDASTFVKELESILPFDNVTAERFSTKTEFTKLGGPQYVIVVIKSQETGKEGMVVVPVTVVEAPLAYVSVTDTIKLNEVEPEKEVVKGSGEVTYGGFSDVNISVKTAPTIKLTNDLGDDIVDLNVYKSNKPLKDGELLTTLNQSNKSFSFDLITHKSKFKKVSAYKGKMKVIFEIP</sequence>
<dbReference type="RefSeq" id="WP_069698679.1">
    <property type="nucleotide sequence ID" value="NZ_JAGGMA010000001.1"/>
</dbReference>